<dbReference type="EMBL" id="LN853373">
    <property type="protein sequence ID" value="CRY95771.1"/>
    <property type="molecule type" value="Genomic_DNA"/>
</dbReference>
<evidence type="ECO:0000313" key="2">
    <source>
        <dbReference type="EMBL" id="CRY95771.1"/>
    </source>
</evidence>
<dbReference type="InterPro" id="IPR003961">
    <property type="entry name" value="FN3_dom"/>
</dbReference>
<evidence type="ECO:0000259" key="1">
    <source>
        <dbReference type="PROSITE" id="PS50853"/>
    </source>
</evidence>
<name>A0A0H5Q1C6_9ZZZZ</name>
<accession>A0A0H5Q1C6</accession>
<keyword evidence="2" id="KW-0614">Plasmid</keyword>
<dbReference type="Gene3D" id="2.60.40.10">
    <property type="entry name" value="Immunoglobulins"/>
    <property type="match status" value="1"/>
</dbReference>
<dbReference type="InterPro" id="IPR013783">
    <property type="entry name" value="Ig-like_fold"/>
</dbReference>
<feature type="domain" description="Fibronectin type-III" evidence="1">
    <location>
        <begin position="180"/>
        <end position="273"/>
    </location>
</feature>
<dbReference type="InterPro" id="IPR036116">
    <property type="entry name" value="FN3_sf"/>
</dbReference>
<dbReference type="PROSITE" id="PS51257">
    <property type="entry name" value="PROKAR_LIPOPROTEIN"/>
    <property type="match status" value="1"/>
</dbReference>
<geneLocation type="plasmid" evidence="2">
    <name>pRGFK0764</name>
</geneLocation>
<dbReference type="PROSITE" id="PS50853">
    <property type="entry name" value="FN3"/>
    <property type="match status" value="1"/>
</dbReference>
<organism evidence="2">
    <name type="scientific">uncultured prokaryote</name>
    <dbReference type="NCBI Taxonomy" id="198431"/>
    <lineage>
        <taxon>unclassified sequences</taxon>
        <taxon>environmental samples</taxon>
    </lineage>
</organism>
<reference evidence="2" key="1">
    <citation type="submission" date="2015-06" db="EMBL/GenBank/DDBJ databases">
        <authorList>
            <person name="Joergensen T."/>
        </authorList>
    </citation>
    <scope>NUCLEOTIDE SEQUENCE</scope>
    <source>
        <plasmid evidence="2">pRGFK0764</plasmid>
    </source>
</reference>
<protein>
    <recommendedName>
        <fullName evidence="1">Fibronectin type-III domain-containing protein</fullName>
    </recommendedName>
</protein>
<reference evidence="2" key="2">
    <citation type="submission" date="2015-07" db="EMBL/GenBank/DDBJ databases">
        <title>Plasmids, circular viruses and viroids from rat gut.</title>
        <authorList>
            <person name="Jorgensen T.J."/>
            <person name="Hansen M.A."/>
            <person name="Xu Z."/>
            <person name="Tabak M.A."/>
            <person name="Sorensen S.J."/>
            <person name="Hansen L.H."/>
        </authorList>
    </citation>
    <scope>NUCLEOTIDE SEQUENCE</scope>
    <source>
        <plasmid evidence="2">pRGFK0764</plasmid>
    </source>
</reference>
<dbReference type="SUPFAM" id="SSF49265">
    <property type="entry name" value="Fibronectin type III"/>
    <property type="match status" value="1"/>
</dbReference>
<sequence>MKIEDMQLTQRLKTHIFKFDFTILIALVLLLATSCDSSDNNEDTVNLHNTNLEKKLFNTTWRRTKHIVAGKVYTDAVDDITFTNRRLPPMESCYAISFEGQYFGFWYINDDEQLSILWDASQNANLAGHCSVDYGGGDLDIIKLTDSELQYKRDDGVSFFYKLVGTSSGDENDDGTTIYEKPDIGFYDFTATKSSLKVQYKIYNKNDAKVTSAKIYYGTSSNPTKSKTATISGTLITANLSGLKAGTTYYVKCTATGKGGITTTTTTKCITNY</sequence>
<proteinExistence type="predicted"/>
<dbReference type="AlphaFoldDB" id="A0A0H5Q1C6"/>